<dbReference type="EMBL" id="JYDS01000241">
    <property type="protein sequence ID" value="KRZ20412.1"/>
    <property type="molecule type" value="Genomic_DNA"/>
</dbReference>
<proteinExistence type="predicted"/>
<feature type="non-terminal residue" evidence="1">
    <location>
        <position position="1"/>
    </location>
</feature>
<protein>
    <submittedName>
        <fullName evidence="1">Uncharacterized protein</fullName>
    </submittedName>
</protein>
<reference evidence="1 2" key="1">
    <citation type="submission" date="2015-01" db="EMBL/GenBank/DDBJ databases">
        <title>Evolution of Trichinella species and genotypes.</title>
        <authorList>
            <person name="Korhonen P.K."/>
            <person name="Edoardo P."/>
            <person name="Giuseppe L.R."/>
            <person name="Gasser R.B."/>
        </authorList>
    </citation>
    <scope>NUCLEOTIDE SEQUENCE [LARGE SCALE GENOMIC DNA]</scope>
    <source>
        <strain evidence="1">ISS588</strain>
    </source>
</reference>
<evidence type="ECO:0000313" key="2">
    <source>
        <dbReference type="Proteomes" id="UP000054805"/>
    </source>
</evidence>
<evidence type="ECO:0000313" key="1">
    <source>
        <dbReference type="EMBL" id="KRZ20412.1"/>
    </source>
</evidence>
<dbReference type="AlphaFoldDB" id="A0A0V1IC43"/>
<organism evidence="1 2">
    <name type="scientific">Trichinella pseudospiralis</name>
    <name type="common">Parasitic roundworm</name>
    <dbReference type="NCBI Taxonomy" id="6337"/>
    <lineage>
        <taxon>Eukaryota</taxon>
        <taxon>Metazoa</taxon>
        <taxon>Ecdysozoa</taxon>
        <taxon>Nematoda</taxon>
        <taxon>Enoplea</taxon>
        <taxon>Dorylaimia</taxon>
        <taxon>Trichinellida</taxon>
        <taxon>Trichinellidae</taxon>
        <taxon>Trichinella</taxon>
    </lineage>
</organism>
<dbReference type="Proteomes" id="UP000054805">
    <property type="component" value="Unassembled WGS sequence"/>
</dbReference>
<keyword evidence="2" id="KW-1185">Reference proteome</keyword>
<comment type="caution">
    <text evidence="1">The sequence shown here is derived from an EMBL/GenBank/DDBJ whole genome shotgun (WGS) entry which is preliminary data.</text>
</comment>
<name>A0A0V1IC43_TRIPS</name>
<accession>A0A0V1IC43</accession>
<gene>
    <name evidence="1" type="ORF">T4B_9244</name>
</gene>
<sequence>LVFSSRLFFFFGLYIRKTGRNTEENVTGISRDCSSLELDYRYRRGTASTIGLQKYHCKECKFGQKPFQKAVLTNLHFSIFEIYEIKCPKSFCLLNVVKSSHSSTCLPENVCKFLFHCNAYAYMDLVSIIAGRRYAV</sequence>